<keyword evidence="2" id="KW-0812">Transmembrane</keyword>
<proteinExistence type="predicted"/>
<dbReference type="PANTHER" id="PTHR31860:SF5">
    <property type="entry name" value="ARGH (DUF639)"/>
    <property type="match status" value="1"/>
</dbReference>
<organism evidence="3 4">
    <name type="scientific">Liquidambar formosana</name>
    <name type="common">Formosan gum</name>
    <dbReference type="NCBI Taxonomy" id="63359"/>
    <lineage>
        <taxon>Eukaryota</taxon>
        <taxon>Viridiplantae</taxon>
        <taxon>Streptophyta</taxon>
        <taxon>Embryophyta</taxon>
        <taxon>Tracheophyta</taxon>
        <taxon>Spermatophyta</taxon>
        <taxon>Magnoliopsida</taxon>
        <taxon>eudicotyledons</taxon>
        <taxon>Gunneridae</taxon>
        <taxon>Pentapetalae</taxon>
        <taxon>Saxifragales</taxon>
        <taxon>Altingiaceae</taxon>
        <taxon>Liquidambar</taxon>
    </lineage>
</organism>
<evidence type="ECO:0000256" key="2">
    <source>
        <dbReference type="SAM" id="Phobius"/>
    </source>
</evidence>
<keyword evidence="2" id="KW-1133">Transmembrane helix</keyword>
<protein>
    <submittedName>
        <fullName evidence="3">Uncharacterized protein</fullName>
    </submittedName>
</protein>
<evidence type="ECO:0000313" key="4">
    <source>
        <dbReference type="Proteomes" id="UP001415857"/>
    </source>
</evidence>
<dbReference type="Proteomes" id="UP001415857">
    <property type="component" value="Unassembled WGS sequence"/>
</dbReference>
<gene>
    <name evidence="3" type="ORF">L1049_008103</name>
</gene>
<dbReference type="EMBL" id="JBBPBK010000002">
    <property type="protein sequence ID" value="KAK9289941.1"/>
    <property type="molecule type" value="Genomic_DNA"/>
</dbReference>
<dbReference type="AlphaFoldDB" id="A0AAP0S2I3"/>
<evidence type="ECO:0000256" key="1">
    <source>
        <dbReference type="SAM" id="Coils"/>
    </source>
</evidence>
<feature type="transmembrane region" description="Helical" evidence="2">
    <location>
        <begin position="601"/>
        <end position="621"/>
    </location>
</feature>
<sequence>MTVMKHLSAIANDVVQRCALELNTSVDKLVEEFEAGWKPETSNYSRKLVEFCCSKALHFICTNIEAKISDGSYSRFTFDMMLASERPTSDDEESHTECVAKEKEESKIPITVPSEQDDDIPLFYSDIMPLLVDGERNIGEDAFVWLASLVPLTADIINGRFTFETLTAPTAYRLHYPAYDKFLKEIDKCIKHLQKQATPKGVELADDEYILHVEGTAGSQRAIRHIGGTSWPGSVTLTNYALYFEASGVISYEDAIKLDLSKDIEHSVKPAATGPWGAPLFDKAIVYESPEWPEGIVLEFPEITSSTRRDHWLSLIKEIILLHMFLSKFKIKSPIQAWEMHARTILGIVRLHAAREMLRLSPPAPTKFLIFALFEDLPKGDYVLEQLAESLKDVSSGHPCSASSILRNLNLYPSTISSIEVKEVGEEVISVSGQADSLSSLESTINQVREEAKEVEIAKATAETIKEEGHSESVLVLVELLSPLKSWFHWFQAVLTWERPAQTLIVIATYSTNHLHWIGKAIAAFLVWLVAKMLRARQEGIKDKCTEIVVCTASDQSTMESIVSAQQGLQTVHEMVQTANIAILKIRSILVYRAPKHANTVIMVLTGSTVILAVVPFKYIIMGVTLYCFTTTSKLGKHRGQEPGDRRLKEWWDSIPVIPVKVVDKVPDSPK</sequence>
<reference evidence="3 4" key="1">
    <citation type="journal article" date="2024" name="Plant J.">
        <title>Genome sequences and population genomics reveal climatic adaptation and genomic divergence between two closely related sweetgum species.</title>
        <authorList>
            <person name="Xu W.Q."/>
            <person name="Ren C.Q."/>
            <person name="Zhang X.Y."/>
            <person name="Comes H.P."/>
            <person name="Liu X.H."/>
            <person name="Li Y.G."/>
            <person name="Kettle C.J."/>
            <person name="Jalonen R."/>
            <person name="Gaisberger H."/>
            <person name="Ma Y.Z."/>
            <person name="Qiu Y.X."/>
        </authorList>
    </citation>
    <scope>NUCLEOTIDE SEQUENCE [LARGE SCALE GENOMIC DNA]</scope>
    <source>
        <strain evidence="3">Hangzhou</strain>
    </source>
</reference>
<keyword evidence="1" id="KW-0175">Coiled coil</keyword>
<dbReference type="Pfam" id="PF04842">
    <property type="entry name" value="DUF639"/>
    <property type="match status" value="1"/>
</dbReference>
<comment type="caution">
    <text evidence="3">The sequence shown here is derived from an EMBL/GenBank/DDBJ whole genome shotgun (WGS) entry which is preliminary data.</text>
</comment>
<keyword evidence="2" id="KW-0472">Membrane</keyword>
<feature type="coiled-coil region" evidence="1">
    <location>
        <begin position="438"/>
        <end position="468"/>
    </location>
</feature>
<name>A0AAP0S2I3_LIQFO</name>
<keyword evidence="4" id="KW-1185">Reference proteome</keyword>
<dbReference type="PANTHER" id="PTHR31860">
    <property type="entry name" value="HEAT-INDUCIBLE TRANSCRIPTION REPRESSOR (DUF639)-RELATED"/>
    <property type="match status" value="1"/>
</dbReference>
<accession>A0AAP0S2I3</accession>
<dbReference type="InterPro" id="IPR006927">
    <property type="entry name" value="DUF639"/>
</dbReference>
<evidence type="ECO:0000313" key="3">
    <source>
        <dbReference type="EMBL" id="KAK9289941.1"/>
    </source>
</evidence>